<evidence type="ECO:0000256" key="4">
    <source>
        <dbReference type="ARBA" id="ARBA00022833"/>
    </source>
</evidence>
<feature type="domain" description="Peptidase M16 N-terminal" evidence="7">
    <location>
        <begin position="54"/>
        <end position="173"/>
    </location>
</feature>
<organism evidence="9 10">
    <name type="scientific">Vibrio metschnikovii</name>
    <dbReference type="NCBI Taxonomy" id="28172"/>
    <lineage>
        <taxon>Bacteria</taxon>
        <taxon>Pseudomonadati</taxon>
        <taxon>Pseudomonadota</taxon>
        <taxon>Gammaproteobacteria</taxon>
        <taxon>Vibrionales</taxon>
        <taxon>Vibrionaceae</taxon>
        <taxon>Vibrio</taxon>
    </lineage>
</organism>
<feature type="domain" description="Peptidase M16 C-terminal" evidence="8">
    <location>
        <begin position="205"/>
        <end position="385"/>
    </location>
</feature>
<gene>
    <name evidence="9" type="ORF">H8Q88_18105</name>
</gene>
<comment type="caution">
    <text evidence="9">The sequence shown here is derived from an EMBL/GenBank/DDBJ whole genome shotgun (WGS) entry which is preliminary data.</text>
</comment>
<feature type="chain" id="PRO_5040824166" evidence="6">
    <location>
        <begin position="25"/>
        <end position="931"/>
    </location>
</feature>
<dbReference type="GO" id="GO:0046872">
    <property type="term" value="F:metal ion binding"/>
    <property type="evidence" value="ECO:0007669"/>
    <property type="project" value="InterPro"/>
</dbReference>
<dbReference type="EMBL" id="JACRUP010000019">
    <property type="protein sequence ID" value="MBC5852820.1"/>
    <property type="molecule type" value="Genomic_DNA"/>
</dbReference>
<protein>
    <submittedName>
        <fullName evidence="9">Insulinase family protein</fullName>
    </submittedName>
</protein>
<evidence type="ECO:0000256" key="3">
    <source>
        <dbReference type="ARBA" id="ARBA00022801"/>
    </source>
</evidence>
<dbReference type="Proteomes" id="UP000615796">
    <property type="component" value="Unassembled WGS sequence"/>
</dbReference>
<dbReference type="InterPro" id="IPR011249">
    <property type="entry name" value="Metalloenz_LuxS/M16"/>
</dbReference>
<dbReference type="InterPro" id="IPR050626">
    <property type="entry name" value="Peptidase_M16"/>
</dbReference>
<dbReference type="PANTHER" id="PTHR43690:SF17">
    <property type="entry name" value="PROTEIN YHJJ"/>
    <property type="match status" value="1"/>
</dbReference>
<dbReference type="GO" id="GO:0008237">
    <property type="term" value="F:metallopeptidase activity"/>
    <property type="evidence" value="ECO:0007669"/>
    <property type="project" value="UniProtKB-KW"/>
</dbReference>
<dbReference type="AlphaFoldDB" id="A0A9X0RDG1"/>
<dbReference type="Gene3D" id="3.30.830.10">
    <property type="entry name" value="Metalloenzyme, LuxS/M16 peptidase-like"/>
    <property type="match status" value="4"/>
</dbReference>
<evidence type="ECO:0000313" key="10">
    <source>
        <dbReference type="Proteomes" id="UP000615796"/>
    </source>
</evidence>
<keyword evidence="10" id="KW-1185">Reference proteome</keyword>
<comment type="similarity">
    <text evidence="1">Belongs to the peptidase M16 family.</text>
</comment>
<evidence type="ECO:0000259" key="7">
    <source>
        <dbReference type="Pfam" id="PF00675"/>
    </source>
</evidence>
<keyword evidence="3" id="KW-0378">Hydrolase</keyword>
<dbReference type="InterPro" id="IPR007863">
    <property type="entry name" value="Peptidase_M16_C"/>
</dbReference>
<dbReference type="RefSeq" id="WP_187027079.1">
    <property type="nucleotide sequence ID" value="NZ_JACRUP010000019.1"/>
</dbReference>
<dbReference type="Pfam" id="PF05193">
    <property type="entry name" value="Peptidase_M16_C"/>
    <property type="match status" value="2"/>
</dbReference>
<name>A0A9X0RDG1_VIBME</name>
<dbReference type="SUPFAM" id="SSF63411">
    <property type="entry name" value="LuxS/MPP-like metallohydrolase"/>
    <property type="match status" value="4"/>
</dbReference>
<feature type="signal peptide" evidence="6">
    <location>
        <begin position="1"/>
        <end position="24"/>
    </location>
</feature>
<sequence>MSLFTRLMPFFGACSIIISLHTVANELTPDPRIHQGRLANGLTYQLMVNPYPEKAIIMRMQIAGGSLVESEQQQGLMHLLEHMAFKGSHSVPQGDMIAQLEKLGLSFGSDTNAITERHQTVYQLNITEGAQDKLATGLMLMREIGDQLTLTPQALAQEKPIVMAEIRERQSMELDNYQYQQAFLYPDSPLASRLPIGLESVVSQATVEQLRRLYQQFYTPERTTIIIVGDIDIAATERQIQQRFTNWQPHPQAVLLRDDPLPTLTVQQGLRADSFFDPRLPTTVTLGILQPQDVLADGIARRHRMLTDWLISHLLYHRLTAHLPEEDMGRGVDVALFEEFKHGLRFELSLNSAPHQWRDNLELLEQTMRQALVGGFTEQEVNRALDLIEQDTWHAVEQPLSVNSFGLAEQLVDYNARGLYFLDAKQEWALFQQLKPSLTSATLHDALKQRWQGAPWIYLTHSQPEEQVAKQLLSVYQQSQQQPISTHQEQKVTPFAYANFGEPGKIITDQRDENTGIRQLGFANGVRLTLKPTEFEIGQARVQLKVGFGDVALPKIEGLATLFQRSFVLGGLAQHSYTELGQILAGQGLAVGWSLSEQGFVDTVSVRSDRLRAQLGLHTAFLTAPGFRPEALHQFRQQVREHAISRNANAETLFWERFAELLHPEDIRYALGRDKELLKRDFSEIAPVLTSAVDRGVLEVTIVGDIDESLAIQAVAETLGAVERHPLPVTKRPVVASLPELPASRQLIHQGAVDSTGLAWIWPNLDSYSVEQAAQIWLLERVLQLLITEELRVQGGMSYSPYAFHFNATEPSELGHIGLFARVDRQHVLSIEGKVDTLIEQLSSGQRIDADLLARAKQPLLQWIANADNNNSFWLEIAAMSHTQPKYYQRVQQIYDHIAAADSQSVQASAQRYLSKDKCLKVITSFGEPTD</sequence>
<keyword evidence="5" id="KW-0482">Metalloprotease</keyword>
<keyword evidence="4" id="KW-0862">Zinc</keyword>
<dbReference type="InterPro" id="IPR011765">
    <property type="entry name" value="Pept_M16_N"/>
</dbReference>
<keyword evidence="6" id="KW-0732">Signal</keyword>
<evidence type="ECO:0000256" key="6">
    <source>
        <dbReference type="SAM" id="SignalP"/>
    </source>
</evidence>
<keyword evidence="2" id="KW-0645">Protease</keyword>
<dbReference type="GO" id="GO:0006508">
    <property type="term" value="P:proteolysis"/>
    <property type="evidence" value="ECO:0007669"/>
    <property type="project" value="UniProtKB-KW"/>
</dbReference>
<dbReference type="PANTHER" id="PTHR43690">
    <property type="entry name" value="NARDILYSIN"/>
    <property type="match status" value="1"/>
</dbReference>
<accession>A0A9X0RDG1</accession>
<evidence type="ECO:0000259" key="8">
    <source>
        <dbReference type="Pfam" id="PF05193"/>
    </source>
</evidence>
<reference evidence="9" key="1">
    <citation type="submission" date="2020-08" db="EMBL/GenBank/DDBJ databases">
        <title>Genome Sequencing and Pan-Genome Analysis of Migratory bird Vibrio Strains, Inner Mongolia.</title>
        <authorList>
            <person name="Zheng L."/>
        </authorList>
    </citation>
    <scope>NUCLEOTIDE SEQUENCE</scope>
    <source>
        <strain evidence="9">M13F</strain>
    </source>
</reference>
<dbReference type="Pfam" id="PF00675">
    <property type="entry name" value="Peptidase_M16"/>
    <property type="match status" value="1"/>
</dbReference>
<evidence type="ECO:0000256" key="1">
    <source>
        <dbReference type="ARBA" id="ARBA00007261"/>
    </source>
</evidence>
<proteinExistence type="inferred from homology"/>
<feature type="domain" description="Peptidase M16 C-terminal" evidence="8">
    <location>
        <begin position="699"/>
        <end position="859"/>
    </location>
</feature>
<evidence type="ECO:0000256" key="5">
    <source>
        <dbReference type="ARBA" id="ARBA00023049"/>
    </source>
</evidence>
<evidence type="ECO:0000313" key="9">
    <source>
        <dbReference type="EMBL" id="MBC5852820.1"/>
    </source>
</evidence>
<evidence type="ECO:0000256" key="2">
    <source>
        <dbReference type="ARBA" id="ARBA00022670"/>
    </source>
</evidence>